<dbReference type="InterPro" id="IPR002676">
    <property type="entry name" value="RimM_N"/>
</dbReference>
<evidence type="ECO:0000256" key="4">
    <source>
        <dbReference type="ARBA" id="ARBA00023186"/>
    </source>
</evidence>
<dbReference type="STRING" id="883114.HMPREF9709_00873"/>
<feature type="domain" description="Ribosome maturation factor RimM PRC barrel" evidence="7">
    <location>
        <begin position="95"/>
        <end position="160"/>
    </location>
</feature>
<comment type="domain">
    <text evidence="5">The PRC barrel domain binds ribosomal protein uS19.</text>
</comment>
<keyword evidence="3 5" id="KW-0698">rRNA processing</keyword>
<dbReference type="GO" id="GO:0006364">
    <property type="term" value="P:rRNA processing"/>
    <property type="evidence" value="ECO:0007669"/>
    <property type="project" value="UniProtKB-UniRule"/>
</dbReference>
<dbReference type="Gene3D" id="2.40.30.60">
    <property type="entry name" value="RimM"/>
    <property type="match status" value="1"/>
</dbReference>
<dbReference type="PATRIC" id="fig|883114.3.peg.863"/>
<dbReference type="InterPro" id="IPR036976">
    <property type="entry name" value="RimM_N_sf"/>
</dbReference>
<dbReference type="OrthoDB" id="9810331at2"/>
<dbReference type="Proteomes" id="UP000004191">
    <property type="component" value="Unassembled WGS sequence"/>
</dbReference>
<dbReference type="SUPFAM" id="SSF50447">
    <property type="entry name" value="Translation proteins"/>
    <property type="match status" value="1"/>
</dbReference>
<sequence length="161" mass="18547">MEKIKVGTIINTHGIKGELKVERTGIEEFDRVIKYYIEGYEDEFEIKSSKIHKGNYIILLDGYNNINDVLKFKGKSIYISSDDLIDLEDDEFYIKDLIGIEVIDNNDKEVGKVVDVLEYDVNDVYVVKSDTKEMLIPAVAEFILDIDLENNKMKVKLIEGM</sequence>
<comment type="function">
    <text evidence="5">An accessory protein needed during the final step in the assembly of 30S ribosomal subunit, possibly for assembly of the head region. Essential for efficient processing of 16S rRNA. May be needed both before and after RbfA during the maturation of 16S rRNA. It has affinity for free ribosomal 30S subunits but not for 70S ribosomes.</text>
</comment>
<dbReference type="GO" id="GO:0005737">
    <property type="term" value="C:cytoplasm"/>
    <property type="evidence" value="ECO:0007669"/>
    <property type="project" value="UniProtKB-SubCell"/>
</dbReference>
<keyword evidence="1 5" id="KW-0963">Cytoplasm</keyword>
<dbReference type="PANTHER" id="PTHR33692">
    <property type="entry name" value="RIBOSOME MATURATION FACTOR RIMM"/>
    <property type="match status" value="1"/>
</dbReference>
<comment type="subcellular location">
    <subcellularLocation>
        <location evidence="5">Cytoplasm</location>
    </subcellularLocation>
</comment>
<dbReference type="EMBL" id="AGEI01000021">
    <property type="protein sequence ID" value="EHR33937.1"/>
    <property type="molecule type" value="Genomic_DNA"/>
</dbReference>
<proteinExistence type="inferred from homology"/>
<comment type="similarity">
    <text evidence="5">Belongs to the RimM family.</text>
</comment>
<dbReference type="Pfam" id="PF01782">
    <property type="entry name" value="RimM"/>
    <property type="match status" value="1"/>
</dbReference>
<evidence type="ECO:0000313" key="9">
    <source>
        <dbReference type="Proteomes" id="UP000004191"/>
    </source>
</evidence>
<dbReference type="Pfam" id="PF24986">
    <property type="entry name" value="PRC_RimM"/>
    <property type="match status" value="1"/>
</dbReference>
<dbReference type="InterPro" id="IPR056792">
    <property type="entry name" value="PRC_RimM"/>
</dbReference>
<dbReference type="InterPro" id="IPR011961">
    <property type="entry name" value="RimM"/>
</dbReference>
<dbReference type="AlphaFoldDB" id="H3NNG2"/>
<gene>
    <name evidence="5" type="primary">rimM</name>
    <name evidence="8" type="ORF">HMPREF9709_00873</name>
</gene>
<dbReference type="InterPro" id="IPR011033">
    <property type="entry name" value="PRC_barrel-like_sf"/>
</dbReference>
<dbReference type="GeneID" id="96998869"/>
<evidence type="ECO:0000313" key="8">
    <source>
        <dbReference type="EMBL" id="EHR33937.1"/>
    </source>
</evidence>
<protein>
    <recommendedName>
        <fullName evidence="5">Ribosome maturation factor RimM</fullName>
    </recommendedName>
</protein>
<dbReference type="GO" id="GO:0005840">
    <property type="term" value="C:ribosome"/>
    <property type="evidence" value="ECO:0007669"/>
    <property type="project" value="InterPro"/>
</dbReference>
<dbReference type="GO" id="GO:0043022">
    <property type="term" value="F:ribosome binding"/>
    <property type="evidence" value="ECO:0007669"/>
    <property type="project" value="InterPro"/>
</dbReference>
<dbReference type="HAMAP" id="MF_00014">
    <property type="entry name" value="Ribosome_mat_RimM"/>
    <property type="match status" value="1"/>
</dbReference>
<accession>H3NNG2</accession>
<dbReference type="HOGENOM" id="CLU_077636_1_0_9"/>
<feature type="domain" description="RimM N-terminal" evidence="6">
    <location>
        <begin position="6"/>
        <end position="82"/>
    </location>
</feature>
<name>H3NNG2_9FIRM</name>
<dbReference type="GO" id="GO:0042274">
    <property type="term" value="P:ribosomal small subunit biogenesis"/>
    <property type="evidence" value="ECO:0007669"/>
    <property type="project" value="UniProtKB-UniRule"/>
</dbReference>
<comment type="caution">
    <text evidence="8">The sequence shown here is derived from an EMBL/GenBank/DDBJ whole genome shotgun (WGS) entry which is preliminary data.</text>
</comment>
<dbReference type="NCBIfam" id="TIGR02273">
    <property type="entry name" value="16S_RimM"/>
    <property type="match status" value="1"/>
</dbReference>
<dbReference type="SUPFAM" id="SSF50346">
    <property type="entry name" value="PRC-barrel domain"/>
    <property type="match status" value="1"/>
</dbReference>
<keyword evidence="4 5" id="KW-0143">Chaperone</keyword>
<keyword evidence="9" id="KW-1185">Reference proteome</keyword>
<evidence type="ECO:0000256" key="1">
    <source>
        <dbReference type="ARBA" id="ARBA00022490"/>
    </source>
</evidence>
<dbReference type="eggNOG" id="COG0806">
    <property type="taxonomic scope" value="Bacteria"/>
</dbReference>
<comment type="subunit">
    <text evidence="5">Binds ribosomal protein uS19.</text>
</comment>
<evidence type="ECO:0000256" key="2">
    <source>
        <dbReference type="ARBA" id="ARBA00022517"/>
    </source>
</evidence>
<dbReference type="RefSeq" id="WP_005398288.1">
    <property type="nucleotide sequence ID" value="NZ_JH601088.1"/>
</dbReference>
<evidence type="ECO:0000259" key="7">
    <source>
        <dbReference type="Pfam" id="PF24986"/>
    </source>
</evidence>
<dbReference type="InterPro" id="IPR009000">
    <property type="entry name" value="Transl_B-barrel_sf"/>
</dbReference>
<keyword evidence="2 5" id="KW-0690">Ribosome biogenesis</keyword>
<evidence type="ECO:0000256" key="3">
    <source>
        <dbReference type="ARBA" id="ARBA00022552"/>
    </source>
</evidence>
<evidence type="ECO:0000256" key="5">
    <source>
        <dbReference type="HAMAP-Rule" id="MF_00014"/>
    </source>
</evidence>
<reference evidence="8 9" key="1">
    <citation type="submission" date="2012-01" db="EMBL/GenBank/DDBJ databases">
        <title>The Genome Sequence of Helcococcus kunzii ATCC 51366.</title>
        <authorList>
            <consortium name="The Broad Institute Genome Sequencing Platform"/>
            <person name="Earl A."/>
            <person name="Ward D."/>
            <person name="Feldgarden M."/>
            <person name="Gevers D."/>
            <person name="Huys G."/>
            <person name="Young S.K."/>
            <person name="Zeng Q."/>
            <person name="Gargeya S."/>
            <person name="Fitzgerald M."/>
            <person name="Haas B."/>
            <person name="Abouelleil A."/>
            <person name="Alvarado L."/>
            <person name="Arachchi H.M."/>
            <person name="Berlin A."/>
            <person name="Chapman S.B."/>
            <person name="Gearin G."/>
            <person name="Goldberg J."/>
            <person name="Griggs A."/>
            <person name="Gujja S."/>
            <person name="Hansen M."/>
            <person name="Heiman D."/>
            <person name="Howarth C."/>
            <person name="Larimer J."/>
            <person name="Lui A."/>
            <person name="MacDonald P.J.P."/>
            <person name="McCowen C."/>
            <person name="Montmayeur A."/>
            <person name="Murphy C."/>
            <person name="Neiman D."/>
            <person name="Pearson M."/>
            <person name="Priest M."/>
            <person name="Roberts A."/>
            <person name="Saif S."/>
            <person name="Shea T."/>
            <person name="Sisk P."/>
            <person name="Stolte C."/>
            <person name="Sykes S."/>
            <person name="Wortman J."/>
            <person name="Nusbaum C."/>
            <person name="Birren B."/>
        </authorList>
    </citation>
    <scope>NUCLEOTIDE SEQUENCE [LARGE SCALE GENOMIC DNA]</scope>
    <source>
        <strain evidence="8 9">ATCC 51366</strain>
    </source>
</reference>
<organism evidence="8 9">
    <name type="scientific">Helcococcus kunzii ATCC 51366</name>
    <dbReference type="NCBI Taxonomy" id="883114"/>
    <lineage>
        <taxon>Bacteria</taxon>
        <taxon>Bacillati</taxon>
        <taxon>Bacillota</taxon>
        <taxon>Tissierellia</taxon>
        <taxon>Tissierellales</taxon>
        <taxon>Peptoniphilaceae</taxon>
        <taxon>Helcococcus</taxon>
    </lineage>
</organism>
<dbReference type="Gene3D" id="2.30.30.240">
    <property type="entry name" value="PRC-barrel domain"/>
    <property type="match status" value="1"/>
</dbReference>
<dbReference type="PANTHER" id="PTHR33692:SF1">
    <property type="entry name" value="RIBOSOME MATURATION FACTOR RIMM"/>
    <property type="match status" value="1"/>
</dbReference>
<evidence type="ECO:0000259" key="6">
    <source>
        <dbReference type="Pfam" id="PF01782"/>
    </source>
</evidence>